<dbReference type="AlphaFoldDB" id="A0AAV5J1Z4"/>
<keyword evidence="2" id="KW-1185">Reference proteome</keyword>
<gene>
    <name evidence="1" type="ORF">SLEP1_g18005</name>
</gene>
<comment type="caution">
    <text evidence="1">The sequence shown here is derived from an EMBL/GenBank/DDBJ whole genome shotgun (WGS) entry which is preliminary data.</text>
</comment>
<protein>
    <submittedName>
        <fullName evidence="1">Uncharacterized protein</fullName>
    </submittedName>
</protein>
<accession>A0AAV5J1Z4</accession>
<dbReference type="Proteomes" id="UP001054252">
    <property type="component" value="Unassembled WGS sequence"/>
</dbReference>
<organism evidence="1 2">
    <name type="scientific">Rubroshorea leprosula</name>
    <dbReference type="NCBI Taxonomy" id="152421"/>
    <lineage>
        <taxon>Eukaryota</taxon>
        <taxon>Viridiplantae</taxon>
        <taxon>Streptophyta</taxon>
        <taxon>Embryophyta</taxon>
        <taxon>Tracheophyta</taxon>
        <taxon>Spermatophyta</taxon>
        <taxon>Magnoliopsida</taxon>
        <taxon>eudicotyledons</taxon>
        <taxon>Gunneridae</taxon>
        <taxon>Pentapetalae</taxon>
        <taxon>rosids</taxon>
        <taxon>malvids</taxon>
        <taxon>Malvales</taxon>
        <taxon>Dipterocarpaceae</taxon>
        <taxon>Rubroshorea</taxon>
    </lineage>
</organism>
<proteinExistence type="predicted"/>
<name>A0AAV5J1Z4_9ROSI</name>
<evidence type="ECO:0000313" key="2">
    <source>
        <dbReference type="Proteomes" id="UP001054252"/>
    </source>
</evidence>
<dbReference type="EMBL" id="BPVZ01000024">
    <property type="protein sequence ID" value="GKV06074.1"/>
    <property type="molecule type" value="Genomic_DNA"/>
</dbReference>
<evidence type="ECO:0000313" key="1">
    <source>
        <dbReference type="EMBL" id="GKV06074.1"/>
    </source>
</evidence>
<reference evidence="1 2" key="1">
    <citation type="journal article" date="2021" name="Commun. Biol.">
        <title>The genome of Shorea leprosula (Dipterocarpaceae) highlights the ecological relevance of drought in aseasonal tropical rainforests.</title>
        <authorList>
            <person name="Ng K.K.S."/>
            <person name="Kobayashi M.J."/>
            <person name="Fawcett J.A."/>
            <person name="Hatakeyama M."/>
            <person name="Paape T."/>
            <person name="Ng C.H."/>
            <person name="Ang C.C."/>
            <person name="Tnah L.H."/>
            <person name="Lee C.T."/>
            <person name="Nishiyama T."/>
            <person name="Sese J."/>
            <person name="O'Brien M.J."/>
            <person name="Copetti D."/>
            <person name="Mohd Noor M.I."/>
            <person name="Ong R.C."/>
            <person name="Putra M."/>
            <person name="Sireger I.Z."/>
            <person name="Indrioko S."/>
            <person name="Kosugi Y."/>
            <person name="Izuno A."/>
            <person name="Isagi Y."/>
            <person name="Lee S.L."/>
            <person name="Shimizu K.K."/>
        </authorList>
    </citation>
    <scope>NUCLEOTIDE SEQUENCE [LARGE SCALE GENOMIC DNA]</scope>
    <source>
        <strain evidence="1">214</strain>
    </source>
</reference>
<sequence length="145" mass="16361">MTNHGWLAVLEWKDLADVLVQSMVTSVKEKPVAIFWKPLVWKADEFWNEFGVSLLPGLLKGHVIHNFNPINCEDAMVLSLPEMGSTLLLRLLSIYEAIMFIGVFICPSKVVFLSASCLEITFLKLNVGLRLRPGLRAYYLLLGLI</sequence>